<dbReference type="RefSeq" id="WP_156057406.1">
    <property type="nucleotide sequence ID" value="NZ_JBEXXF010000025.1"/>
</dbReference>
<name>A0ABW6W1J9_9ACTN</name>
<reference evidence="2 3" key="1">
    <citation type="submission" date="2024-10" db="EMBL/GenBank/DDBJ databases">
        <title>The Natural Products Discovery Center: Release of the First 8490 Sequenced Strains for Exploring Actinobacteria Biosynthetic Diversity.</title>
        <authorList>
            <person name="Kalkreuter E."/>
            <person name="Kautsar S.A."/>
            <person name="Yang D."/>
            <person name="Bader C.D."/>
            <person name="Teijaro C.N."/>
            <person name="Fluegel L."/>
            <person name="Davis C.M."/>
            <person name="Simpson J.R."/>
            <person name="Lauterbach L."/>
            <person name="Steele A.D."/>
            <person name="Gui C."/>
            <person name="Meng S."/>
            <person name="Li G."/>
            <person name="Viehrig K."/>
            <person name="Ye F."/>
            <person name="Su P."/>
            <person name="Kiefer A.F."/>
            <person name="Nichols A."/>
            <person name="Cepeda A.J."/>
            <person name="Yan W."/>
            <person name="Fan B."/>
            <person name="Jiang Y."/>
            <person name="Adhikari A."/>
            <person name="Zheng C.-J."/>
            <person name="Schuster L."/>
            <person name="Cowan T.M."/>
            <person name="Smanski M.J."/>
            <person name="Chevrette M.G."/>
            <person name="De Carvalho L.P.S."/>
            <person name="Shen B."/>
        </authorList>
    </citation>
    <scope>NUCLEOTIDE SEQUENCE [LARGE SCALE GENOMIC DNA]</scope>
    <source>
        <strain evidence="2 3">NPDC000140</strain>
    </source>
</reference>
<feature type="transmembrane region" description="Helical" evidence="1">
    <location>
        <begin position="124"/>
        <end position="142"/>
    </location>
</feature>
<feature type="transmembrane region" description="Helical" evidence="1">
    <location>
        <begin position="37"/>
        <end position="60"/>
    </location>
</feature>
<feature type="transmembrane region" description="Helical" evidence="1">
    <location>
        <begin position="100"/>
        <end position="118"/>
    </location>
</feature>
<feature type="transmembrane region" description="Helical" evidence="1">
    <location>
        <begin position="66"/>
        <end position="88"/>
    </location>
</feature>
<evidence type="ECO:0000313" key="2">
    <source>
        <dbReference type="EMBL" id="MFF5203216.1"/>
    </source>
</evidence>
<keyword evidence="1" id="KW-0812">Transmembrane</keyword>
<evidence type="ECO:0000256" key="1">
    <source>
        <dbReference type="SAM" id="Phobius"/>
    </source>
</evidence>
<comment type="caution">
    <text evidence="2">The sequence shown here is derived from an EMBL/GenBank/DDBJ whole genome shotgun (WGS) entry which is preliminary data.</text>
</comment>
<accession>A0ABW6W1J9</accession>
<dbReference type="Proteomes" id="UP001602287">
    <property type="component" value="Unassembled WGS sequence"/>
</dbReference>
<organism evidence="2 3">
    <name type="scientific">Micromonospora parva</name>
    <dbReference type="NCBI Taxonomy" id="1464048"/>
    <lineage>
        <taxon>Bacteria</taxon>
        <taxon>Bacillati</taxon>
        <taxon>Actinomycetota</taxon>
        <taxon>Actinomycetes</taxon>
        <taxon>Micromonosporales</taxon>
        <taxon>Micromonosporaceae</taxon>
        <taxon>Micromonospora</taxon>
    </lineage>
</organism>
<evidence type="ECO:0000313" key="3">
    <source>
        <dbReference type="Proteomes" id="UP001602287"/>
    </source>
</evidence>
<proteinExistence type="predicted"/>
<sequence length="158" mass="16752">METGGIMNRIGPQEARQALVQVAGGREIIADRAVAPWWYHLGIGLSLLWAFAAVSIGWAWIPYGVIIGLLVGPLLFNLAANHVTGISLDRYHATPGARRISVRAGAALPALIVLGLALEWGADLRGSMAVCGVVMLVITIVAGRRIDAALVRDLGRRA</sequence>
<protein>
    <submittedName>
        <fullName evidence="2">Uncharacterized protein</fullName>
    </submittedName>
</protein>
<keyword evidence="1" id="KW-0472">Membrane</keyword>
<keyword evidence="1" id="KW-1133">Transmembrane helix</keyword>
<keyword evidence="3" id="KW-1185">Reference proteome</keyword>
<dbReference type="EMBL" id="JBIAZM010000012">
    <property type="protein sequence ID" value="MFF5203216.1"/>
    <property type="molecule type" value="Genomic_DNA"/>
</dbReference>
<gene>
    <name evidence="2" type="ORF">ACFY3B_26810</name>
</gene>